<organism evidence="1 2">
    <name type="scientific">Brenthis ino</name>
    <name type="common">lesser marbled fritillary</name>
    <dbReference type="NCBI Taxonomy" id="405034"/>
    <lineage>
        <taxon>Eukaryota</taxon>
        <taxon>Metazoa</taxon>
        <taxon>Ecdysozoa</taxon>
        <taxon>Arthropoda</taxon>
        <taxon>Hexapoda</taxon>
        <taxon>Insecta</taxon>
        <taxon>Pterygota</taxon>
        <taxon>Neoptera</taxon>
        <taxon>Endopterygota</taxon>
        <taxon>Lepidoptera</taxon>
        <taxon>Glossata</taxon>
        <taxon>Ditrysia</taxon>
        <taxon>Papilionoidea</taxon>
        <taxon>Nymphalidae</taxon>
        <taxon>Heliconiinae</taxon>
        <taxon>Argynnini</taxon>
        <taxon>Brenthis</taxon>
    </lineage>
</organism>
<dbReference type="AlphaFoldDB" id="A0A8J9UCH7"/>
<dbReference type="EMBL" id="OV170232">
    <property type="protein sequence ID" value="CAH0717798.1"/>
    <property type="molecule type" value="Genomic_DNA"/>
</dbReference>
<keyword evidence="2" id="KW-1185">Reference proteome</keyword>
<proteinExistence type="predicted"/>
<reference evidence="1" key="1">
    <citation type="submission" date="2021-12" db="EMBL/GenBank/DDBJ databases">
        <authorList>
            <person name="Martin H S."/>
        </authorList>
    </citation>
    <scope>NUCLEOTIDE SEQUENCE</scope>
</reference>
<gene>
    <name evidence="1" type="ORF">BINO364_LOCUS4362</name>
</gene>
<evidence type="ECO:0000313" key="2">
    <source>
        <dbReference type="Proteomes" id="UP000838878"/>
    </source>
</evidence>
<name>A0A8J9UCH7_9NEOP</name>
<accession>A0A8J9UCH7</accession>
<sequence length="142" mass="16441">MVSYEAGVMDAHDWSTNIRDRYTNECPPRDSNPRPLAQQVGSLQTEPNVSSNSIRYNCAVSQVRCDRAFLFSRVKPKHRPPTPVFHSFACRGPVRVYVSRSGYKQLSTVVVHHLFKKTSFQDKYEQQLKSKPRKIFTRNSKH</sequence>
<dbReference type="Proteomes" id="UP000838878">
    <property type="component" value="Chromosome 12"/>
</dbReference>
<evidence type="ECO:0000313" key="1">
    <source>
        <dbReference type="EMBL" id="CAH0717798.1"/>
    </source>
</evidence>
<feature type="non-terminal residue" evidence="1">
    <location>
        <position position="142"/>
    </location>
</feature>
<protein>
    <submittedName>
        <fullName evidence="1">Uncharacterized protein</fullName>
    </submittedName>
</protein>